<sequence>MSGFGRADCVVLRGMQGVGVQIEVHASAGLPVVHIVGLPGPAVQQARHRTWSAIARMGLTAPSGRVVINLTPASLPKAGTHFDLAMAIAVLRAGGVVPPDDGQTALLGELGLDGRLRPVAGTLPLARAAAEAGARRLVVPTASVDEASLVEGLRVLGAASLAHAAALLGAELDPEPVEPVPGPPAPERARSELDLADVVGNREAVDALEIAAAGAHHLLMVGPPGAGKTMLAMRLPGILPPLTQQQALDVASVRSLSGQAPSSGLDLLPPFEHPHHSATAVALVGGGSGTIRPGAAARATHGILFLDEAPEFPRAVLDMLRQPLESGTITLDRAAVSATFPAQFQLLLAANPCPCGLLGTGDCTCAPMARRRYFGRLSGPLLDRIDLRVRVDRVTLGADGTGLDGAPRRTTADASGRVAEARARAARRLHGTGWSAMGQVPGPWLRRHLPLAPAVLAPLEQALERGAITMRGLDRSVRVAWTIADLDGADAPSSTHVGGALALRKGIPA</sequence>
<organism evidence="3 4">
    <name type="scientific">Agrococcus baldri</name>
    <dbReference type="NCBI Taxonomy" id="153730"/>
    <lineage>
        <taxon>Bacteria</taxon>
        <taxon>Bacillati</taxon>
        <taxon>Actinomycetota</taxon>
        <taxon>Actinomycetes</taxon>
        <taxon>Micrococcales</taxon>
        <taxon>Microbacteriaceae</taxon>
        <taxon>Agrococcus</taxon>
    </lineage>
</organism>
<proteinExistence type="inferred from homology"/>
<dbReference type="GO" id="GO:0005524">
    <property type="term" value="F:ATP binding"/>
    <property type="evidence" value="ECO:0007669"/>
    <property type="project" value="InterPro"/>
</dbReference>
<dbReference type="Pfam" id="PF13335">
    <property type="entry name" value="Mg_chelatase_C"/>
    <property type="match status" value="1"/>
</dbReference>
<dbReference type="Pfam" id="PF01078">
    <property type="entry name" value="Mg_chelatase"/>
    <property type="match status" value="1"/>
</dbReference>
<dbReference type="InterPro" id="IPR045006">
    <property type="entry name" value="CHLI-like"/>
</dbReference>
<dbReference type="SUPFAM" id="SSF52540">
    <property type="entry name" value="P-loop containing nucleoside triphosphate hydrolases"/>
    <property type="match status" value="1"/>
</dbReference>
<name>A0AA94HNX7_9MICO</name>
<reference evidence="3 4" key="1">
    <citation type="submission" date="2016-10" db="EMBL/GenBank/DDBJ databases">
        <authorList>
            <person name="Varghese N."/>
            <person name="Submissions S."/>
        </authorList>
    </citation>
    <scope>NUCLEOTIDE SEQUENCE [LARGE SCALE GENOMIC DNA]</scope>
    <source>
        <strain evidence="3 4">IAM 15147</strain>
    </source>
</reference>
<evidence type="ECO:0000313" key="4">
    <source>
        <dbReference type="Proteomes" id="UP000198506"/>
    </source>
</evidence>
<dbReference type="Pfam" id="PF13541">
    <property type="entry name" value="ChlI"/>
    <property type="match status" value="1"/>
</dbReference>
<dbReference type="EMBL" id="FOZN01000003">
    <property type="protein sequence ID" value="SFS16013.1"/>
    <property type="molecule type" value="Genomic_DNA"/>
</dbReference>
<comment type="caution">
    <text evidence="3">The sequence shown here is derived from an EMBL/GenBank/DDBJ whole genome shotgun (WGS) entry which is preliminary data.</text>
</comment>
<dbReference type="InterPro" id="IPR003593">
    <property type="entry name" value="AAA+_ATPase"/>
</dbReference>
<dbReference type="Gene3D" id="3.30.230.10">
    <property type="match status" value="1"/>
</dbReference>
<dbReference type="InterPro" id="IPR025158">
    <property type="entry name" value="Mg_chelat-rel_C"/>
</dbReference>
<dbReference type="InterPro" id="IPR004482">
    <property type="entry name" value="Mg_chelat-rel"/>
</dbReference>
<dbReference type="Gene3D" id="3.40.50.300">
    <property type="entry name" value="P-loop containing nucleotide triphosphate hydrolases"/>
    <property type="match status" value="1"/>
</dbReference>
<evidence type="ECO:0000259" key="2">
    <source>
        <dbReference type="SMART" id="SM00382"/>
    </source>
</evidence>
<dbReference type="PANTHER" id="PTHR32039:SF7">
    <property type="entry name" value="COMPETENCE PROTEIN COMM"/>
    <property type="match status" value="1"/>
</dbReference>
<dbReference type="SUPFAM" id="SSF54211">
    <property type="entry name" value="Ribosomal protein S5 domain 2-like"/>
    <property type="match status" value="1"/>
</dbReference>
<keyword evidence="4" id="KW-1185">Reference proteome</keyword>
<dbReference type="Proteomes" id="UP000198506">
    <property type="component" value="Unassembled WGS sequence"/>
</dbReference>
<dbReference type="SMART" id="SM00382">
    <property type="entry name" value="AAA"/>
    <property type="match status" value="1"/>
</dbReference>
<evidence type="ECO:0000256" key="1">
    <source>
        <dbReference type="ARBA" id="ARBA00006354"/>
    </source>
</evidence>
<dbReference type="InterPro" id="IPR020568">
    <property type="entry name" value="Ribosomal_Su5_D2-typ_SF"/>
</dbReference>
<dbReference type="InterPro" id="IPR014721">
    <property type="entry name" value="Ribsml_uS5_D2-typ_fold_subgr"/>
</dbReference>
<dbReference type="PANTHER" id="PTHR32039">
    <property type="entry name" value="MAGNESIUM-CHELATASE SUBUNIT CHLI"/>
    <property type="match status" value="1"/>
</dbReference>
<dbReference type="NCBIfam" id="TIGR00368">
    <property type="entry name" value="YifB family Mg chelatase-like AAA ATPase"/>
    <property type="match status" value="1"/>
</dbReference>
<gene>
    <name evidence="3" type="ORF">SAMN04487783_2188</name>
</gene>
<protein>
    <submittedName>
        <fullName evidence="3">Magnesium chelatase family protein</fullName>
    </submittedName>
</protein>
<dbReference type="InterPro" id="IPR000523">
    <property type="entry name" value="Mg_chelatse_chII-like_cat_dom"/>
</dbReference>
<feature type="domain" description="AAA+ ATPase" evidence="2">
    <location>
        <begin position="214"/>
        <end position="395"/>
    </location>
</feature>
<dbReference type="InterPro" id="IPR027417">
    <property type="entry name" value="P-loop_NTPase"/>
</dbReference>
<comment type="similarity">
    <text evidence="1">Belongs to the Mg-chelatase subunits D/I family. ComM subfamily.</text>
</comment>
<accession>A0AA94HNX7</accession>
<evidence type="ECO:0000313" key="3">
    <source>
        <dbReference type="EMBL" id="SFS16013.1"/>
    </source>
</evidence>
<dbReference type="AlphaFoldDB" id="A0AA94HNX7"/>